<dbReference type="Pfam" id="PF05962">
    <property type="entry name" value="HutD"/>
    <property type="match status" value="1"/>
</dbReference>
<organism evidence="1 2">
    <name type="scientific">Thalassospira marina</name>
    <dbReference type="NCBI Taxonomy" id="2048283"/>
    <lineage>
        <taxon>Bacteria</taxon>
        <taxon>Pseudomonadati</taxon>
        <taxon>Pseudomonadota</taxon>
        <taxon>Alphaproteobacteria</taxon>
        <taxon>Rhodospirillales</taxon>
        <taxon>Thalassospiraceae</taxon>
        <taxon>Thalassospira</taxon>
    </lineage>
</organism>
<evidence type="ECO:0000313" key="1">
    <source>
        <dbReference type="EMBL" id="PKR53962.1"/>
    </source>
</evidence>
<dbReference type="Gene3D" id="2.60.120.10">
    <property type="entry name" value="Jelly Rolls"/>
    <property type="match status" value="1"/>
</dbReference>
<evidence type="ECO:0000313" key="2">
    <source>
        <dbReference type="Proteomes" id="UP000233597"/>
    </source>
</evidence>
<dbReference type="CDD" id="cd20293">
    <property type="entry name" value="cupin_HutD_N"/>
    <property type="match status" value="1"/>
</dbReference>
<dbReference type="PANTHER" id="PTHR37943:SF1">
    <property type="entry name" value="PROTEIN VES"/>
    <property type="match status" value="1"/>
</dbReference>
<dbReference type="Proteomes" id="UP000233597">
    <property type="component" value="Unassembled WGS sequence"/>
</dbReference>
<dbReference type="OrthoDB" id="9800082at2"/>
<dbReference type="SUPFAM" id="SSF51182">
    <property type="entry name" value="RmlC-like cupins"/>
    <property type="match status" value="1"/>
</dbReference>
<reference evidence="1 2" key="1">
    <citation type="submission" date="2017-09" db="EMBL/GenBank/DDBJ databases">
        <title>Biodiversity and function of Thalassospira species in the particle-attached aromatic-hydrocarbon-degrading consortia from the surface seawater of the South China Sea.</title>
        <authorList>
            <person name="Dong C."/>
            <person name="Liu R."/>
            <person name="Shao Z."/>
        </authorList>
    </citation>
    <scope>NUCLEOTIDE SEQUENCE [LARGE SCALE GENOMIC DNA]</scope>
    <source>
        <strain evidence="1 2">CSC1P2</strain>
    </source>
</reference>
<dbReference type="InterPro" id="IPR011051">
    <property type="entry name" value="RmlC_Cupin_sf"/>
</dbReference>
<comment type="caution">
    <text evidence="1">The sequence shown here is derived from an EMBL/GenBank/DDBJ whole genome shotgun (WGS) entry which is preliminary data.</text>
</comment>
<name>A0A2N3KTU8_9PROT</name>
<sequence>MRVLRAGDYRRMPWKNGGGETVEIAVYPANAGLDDFAWRISMATVASDGPFSSFPGIDRTLSILKGAGMTLVIGDQPPITLTGETPPYPFAADVPTSAMLVDGAITDLNVMTRRNACKHGVTRHVITGRQTIQTAENSVSMLLCMDMAEITVTGGKNWQMAPFDALLCDHTPAELAVTAGKSAIVYEIVLTA</sequence>
<dbReference type="AlphaFoldDB" id="A0A2N3KTU8"/>
<dbReference type="EMBL" id="NWTK01000007">
    <property type="protein sequence ID" value="PKR53962.1"/>
    <property type="molecule type" value="Genomic_DNA"/>
</dbReference>
<dbReference type="PANTHER" id="PTHR37943">
    <property type="entry name" value="PROTEIN VES"/>
    <property type="match status" value="1"/>
</dbReference>
<accession>A0A2N3KTU8</accession>
<dbReference type="InterPro" id="IPR014710">
    <property type="entry name" value="RmlC-like_jellyroll"/>
</dbReference>
<protein>
    <submittedName>
        <fullName evidence="1">HutD-family protein</fullName>
    </submittedName>
</protein>
<dbReference type="InterPro" id="IPR010282">
    <property type="entry name" value="Uncharacterised_HutD/Ves"/>
</dbReference>
<gene>
    <name evidence="1" type="ORF">COO20_12500</name>
</gene>
<proteinExistence type="predicted"/>